<dbReference type="SUPFAM" id="SSF55729">
    <property type="entry name" value="Acyl-CoA N-acyltransferases (Nat)"/>
    <property type="match status" value="1"/>
</dbReference>
<dbReference type="Gene3D" id="3.40.630.30">
    <property type="match status" value="1"/>
</dbReference>
<dbReference type="EMBL" id="BMND01000008">
    <property type="protein sequence ID" value="GGN43458.1"/>
    <property type="molecule type" value="Genomic_DNA"/>
</dbReference>
<dbReference type="Pfam" id="PF00583">
    <property type="entry name" value="Acetyltransf_1"/>
    <property type="match status" value="1"/>
</dbReference>
<accession>A0ABQ2JCZ8</accession>
<name>A0ABQ2JCZ8_9ACTN</name>
<proteinExistence type="predicted"/>
<dbReference type="CDD" id="cd04301">
    <property type="entry name" value="NAT_SF"/>
    <property type="match status" value="1"/>
</dbReference>
<dbReference type="Proteomes" id="UP000600080">
    <property type="component" value="Unassembled WGS sequence"/>
</dbReference>
<dbReference type="InterPro" id="IPR000182">
    <property type="entry name" value="GNAT_dom"/>
</dbReference>
<reference evidence="3" key="1">
    <citation type="journal article" date="2019" name="Int. J. Syst. Evol. Microbiol.">
        <title>The Global Catalogue of Microorganisms (GCM) 10K type strain sequencing project: providing services to taxonomists for standard genome sequencing and annotation.</title>
        <authorList>
            <consortium name="The Broad Institute Genomics Platform"/>
            <consortium name="The Broad Institute Genome Sequencing Center for Infectious Disease"/>
            <person name="Wu L."/>
            <person name="Ma J."/>
        </authorList>
    </citation>
    <scope>NUCLEOTIDE SEQUENCE [LARGE SCALE GENOMIC DNA]</scope>
    <source>
        <strain evidence="3">CGMCC 4.7323</strain>
    </source>
</reference>
<feature type="domain" description="N-acetyltransferase" evidence="1">
    <location>
        <begin position="1"/>
        <end position="125"/>
    </location>
</feature>
<organism evidence="2 3">
    <name type="scientific">Streptomyces kronopolitis</name>
    <dbReference type="NCBI Taxonomy" id="1612435"/>
    <lineage>
        <taxon>Bacteria</taxon>
        <taxon>Bacillati</taxon>
        <taxon>Actinomycetota</taxon>
        <taxon>Actinomycetes</taxon>
        <taxon>Kitasatosporales</taxon>
        <taxon>Streptomycetaceae</taxon>
        <taxon>Streptomyces</taxon>
    </lineage>
</organism>
<sequence>MGPFEPSCRALCGALGRRPADVLVCWLLPGTRSDTPHSPGARLGRVLIAPAARGRGLGETLVTLTVERAFGELGLPLLDLGVWAHNTPARRIYEKLGFPTQRITENVVEVDGVPWATVRMRLTSPDR</sequence>
<evidence type="ECO:0000313" key="2">
    <source>
        <dbReference type="EMBL" id="GGN43458.1"/>
    </source>
</evidence>
<evidence type="ECO:0000259" key="1">
    <source>
        <dbReference type="PROSITE" id="PS51186"/>
    </source>
</evidence>
<keyword evidence="3" id="KW-1185">Reference proteome</keyword>
<protein>
    <recommendedName>
        <fullName evidence="1">N-acetyltransferase domain-containing protein</fullName>
    </recommendedName>
</protein>
<dbReference type="PROSITE" id="PS51186">
    <property type="entry name" value="GNAT"/>
    <property type="match status" value="1"/>
</dbReference>
<dbReference type="InterPro" id="IPR016181">
    <property type="entry name" value="Acyl_CoA_acyltransferase"/>
</dbReference>
<evidence type="ECO:0000313" key="3">
    <source>
        <dbReference type="Proteomes" id="UP000600080"/>
    </source>
</evidence>
<gene>
    <name evidence="2" type="ORF">GCM10012285_24890</name>
</gene>
<comment type="caution">
    <text evidence="2">The sequence shown here is derived from an EMBL/GenBank/DDBJ whole genome shotgun (WGS) entry which is preliminary data.</text>
</comment>